<evidence type="ECO:0000256" key="2">
    <source>
        <dbReference type="SAM" id="MobiDB-lite"/>
    </source>
</evidence>
<dbReference type="EMBL" id="JAUUTY010000004">
    <property type="protein sequence ID" value="KAK1653931.1"/>
    <property type="molecule type" value="Genomic_DNA"/>
</dbReference>
<feature type="compositionally biased region" description="Low complexity" evidence="2">
    <location>
        <begin position="241"/>
        <end position="252"/>
    </location>
</feature>
<feature type="compositionally biased region" description="Basic and acidic residues" evidence="2">
    <location>
        <begin position="772"/>
        <end position="786"/>
    </location>
</feature>
<feature type="region of interest" description="Disordered" evidence="2">
    <location>
        <begin position="335"/>
        <end position="401"/>
    </location>
</feature>
<dbReference type="Gene3D" id="4.10.60.10">
    <property type="entry name" value="Zinc finger, CCHC-type"/>
    <property type="match status" value="1"/>
</dbReference>
<keyword evidence="5" id="KW-1185">Reference proteome</keyword>
<organism evidence="4 5">
    <name type="scientific">Lolium multiflorum</name>
    <name type="common">Italian ryegrass</name>
    <name type="synonym">Lolium perenne subsp. multiflorum</name>
    <dbReference type="NCBI Taxonomy" id="4521"/>
    <lineage>
        <taxon>Eukaryota</taxon>
        <taxon>Viridiplantae</taxon>
        <taxon>Streptophyta</taxon>
        <taxon>Embryophyta</taxon>
        <taxon>Tracheophyta</taxon>
        <taxon>Spermatophyta</taxon>
        <taxon>Magnoliopsida</taxon>
        <taxon>Liliopsida</taxon>
        <taxon>Poales</taxon>
        <taxon>Poaceae</taxon>
        <taxon>BOP clade</taxon>
        <taxon>Pooideae</taxon>
        <taxon>Poodae</taxon>
        <taxon>Poeae</taxon>
        <taxon>Poeae Chloroplast Group 2 (Poeae type)</taxon>
        <taxon>Loliodinae</taxon>
        <taxon>Loliinae</taxon>
        <taxon>Lolium</taxon>
    </lineage>
</organism>
<proteinExistence type="predicted"/>
<dbReference type="SUPFAM" id="SSF57756">
    <property type="entry name" value="Retrovirus zinc finger-like domains"/>
    <property type="match status" value="1"/>
</dbReference>
<keyword evidence="1" id="KW-0479">Metal-binding</keyword>
<accession>A0AAD8SKM2</accession>
<name>A0AAD8SKM2_LOLMU</name>
<evidence type="ECO:0000313" key="4">
    <source>
        <dbReference type="EMBL" id="KAK1653931.1"/>
    </source>
</evidence>
<keyword evidence="1" id="KW-0862">Zinc</keyword>
<gene>
    <name evidence="4" type="ORF">QYE76_071736</name>
</gene>
<feature type="domain" description="CCHC-type" evidence="3">
    <location>
        <begin position="418"/>
        <end position="433"/>
    </location>
</feature>
<feature type="compositionally biased region" description="Gly residues" evidence="2">
    <location>
        <begin position="95"/>
        <end position="106"/>
    </location>
</feature>
<feature type="region of interest" description="Disordered" evidence="2">
    <location>
        <begin position="656"/>
        <end position="715"/>
    </location>
</feature>
<dbReference type="PANTHER" id="PTHR33170:SF48">
    <property type="entry name" value="CCHC-TYPE DOMAIN-CONTAINING PROTEIN"/>
    <property type="match status" value="1"/>
</dbReference>
<feature type="compositionally biased region" description="Basic and acidic residues" evidence="2">
    <location>
        <begin position="170"/>
        <end position="183"/>
    </location>
</feature>
<dbReference type="PROSITE" id="PS50158">
    <property type="entry name" value="ZF_CCHC"/>
    <property type="match status" value="1"/>
</dbReference>
<dbReference type="GO" id="GO:0008270">
    <property type="term" value="F:zinc ion binding"/>
    <property type="evidence" value="ECO:0007669"/>
    <property type="project" value="UniProtKB-KW"/>
</dbReference>
<dbReference type="GO" id="GO:0003676">
    <property type="term" value="F:nucleic acid binding"/>
    <property type="evidence" value="ECO:0007669"/>
    <property type="project" value="InterPro"/>
</dbReference>
<feature type="region of interest" description="Disordered" evidence="2">
    <location>
        <begin position="767"/>
        <end position="792"/>
    </location>
</feature>
<dbReference type="AlphaFoldDB" id="A0AAD8SKM2"/>
<evidence type="ECO:0000256" key="1">
    <source>
        <dbReference type="PROSITE-ProRule" id="PRU00047"/>
    </source>
</evidence>
<dbReference type="Proteomes" id="UP001231189">
    <property type="component" value="Unassembled WGS sequence"/>
</dbReference>
<sequence>MSIPKWSLGFLSFAEETRLGEERARRREEERMAREEAGTAAEETSHTPNLPCVAMGDRADGQRMEAVDLGAGDRRANCGSLGNDRPQGSRRSGARNGGPGVEGSGGLDAVKRLESMGFLRSPTRPSPVQVKSGGGGRRAEGMVGPRPCEEARRRVERIRRSNPSPARCSSPERRLEQLRDPLRRAPLRSRSTSMAMEDRRSDRVGQFRTVDGMPAETVFRKASSNWDLGAVAPPASDKPARPGSRSSPARSFSPIADLWGAEKGRKSFMEVVKMAGGGRGAGRLSGAGGGRGVGGGRAPPVATMAAGRATATPLIAPTDQAVIKSEFPQAMMQQLGAAGPGVPPPNITQSNSQGRSASLNPPQQLQSSGGGKNKKKNRKAPASEGSKSGGDRNGGNMQLVVSSGLGPVMDPKFKNVTCYNCGELGHYVGLCTRIKRCFICSRTGHHMDICHMWYSLLPTAQYWGSANPGLGFFHVEVEGPEAVQWLNMDNVGVVVVKEGEISVSELEKSFNEMWKVNWFWQIRQLDAKKFLVRFPPSKRIKELVEYPSINLKKDGVVIYFVNWEGEAEPFEEFQEVWIKIVGIPAKWLTWKTICQISTTLVVLVNIDWHSIFRSFYKEVRVKVAVRDKSKIPTNKLFEMEQCFFLIDFTVESEGDAIDVDDDDDDPDQSNDEDKIDEEDELGDDFKALDKSKNGGNNSRMETDPSIPDSQGGKNVSRTVAHQVLEASVKDRVLGIDQHVPVASALVLRDAKENIGKSLLQQVDAESDEEDEVAKKRTDAAISDKPDPPMPSLVWKEKNQWGLVQATTMSSRIPRDGKTAIEKAQDLKKAKNLEIPKVYLWKS</sequence>
<dbReference type="PANTHER" id="PTHR33170">
    <property type="entry name" value="DUF4283 DOMAIN-CONTAINING PROTEIN-RELATED"/>
    <property type="match status" value="1"/>
</dbReference>
<feature type="compositionally biased region" description="Basic and acidic residues" evidence="2">
    <location>
        <begin position="18"/>
        <end position="37"/>
    </location>
</feature>
<feature type="compositionally biased region" description="Basic and acidic residues" evidence="2">
    <location>
        <begin position="683"/>
        <end position="692"/>
    </location>
</feature>
<dbReference type="SMART" id="SM00343">
    <property type="entry name" value="ZnF_C2HC"/>
    <property type="match status" value="2"/>
</dbReference>
<dbReference type="InterPro" id="IPR036875">
    <property type="entry name" value="Znf_CCHC_sf"/>
</dbReference>
<evidence type="ECO:0000259" key="3">
    <source>
        <dbReference type="PROSITE" id="PS50158"/>
    </source>
</evidence>
<reference evidence="4" key="1">
    <citation type="submission" date="2023-07" db="EMBL/GenBank/DDBJ databases">
        <title>A chromosome-level genome assembly of Lolium multiflorum.</title>
        <authorList>
            <person name="Chen Y."/>
            <person name="Copetti D."/>
            <person name="Kolliker R."/>
            <person name="Studer B."/>
        </authorList>
    </citation>
    <scope>NUCLEOTIDE SEQUENCE</scope>
    <source>
        <strain evidence="4">02402/16</strain>
        <tissue evidence="4">Leaf</tissue>
    </source>
</reference>
<feature type="compositionally biased region" description="Polar residues" evidence="2">
    <location>
        <begin position="347"/>
        <end position="367"/>
    </location>
</feature>
<feature type="compositionally biased region" description="Acidic residues" evidence="2">
    <location>
        <begin position="656"/>
        <end position="682"/>
    </location>
</feature>
<dbReference type="InterPro" id="IPR001878">
    <property type="entry name" value="Znf_CCHC"/>
</dbReference>
<comment type="caution">
    <text evidence="4">The sequence shown here is derived from an EMBL/GenBank/DDBJ whole genome shotgun (WGS) entry which is preliminary data.</text>
</comment>
<protein>
    <recommendedName>
        <fullName evidence="3">CCHC-type domain-containing protein</fullName>
    </recommendedName>
</protein>
<feature type="compositionally biased region" description="Basic and acidic residues" evidence="2">
    <location>
        <begin position="57"/>
        <end position="76"/>
    </location>
</feature>
<keyword evidence="1" id="KW-0863">Zinc-finger</keyword>
<feature type="region of interest" description="Disordered" evidence="2">
    <location>
        <begin position="228"/>
        <end position="252"/>
    </location>
</feature>
<feature type="region of interest" description="Disordered" evidence="2">
    <location>
        <begin position="18"/>
        <end position="203"/>
    </location>
</feature>
<evidence type="ECO:0000313" key="5">
    <source>
        <dbReference type="Proteomes" id="UP001231189"/>
    </source>
</evidence>